<dbReference type="EMBL" id="MNPL01001194">
    <property type="protein sequence ID" value="OQR79365.1"/>
    <property type="molecule type" value="Genomic_DNA"/>
</dbReference>
<dbReference type="GO" id="GO:0006397">
    <property type="term" value="P:mRNA processing"/>
    <property type="evidence" value="ECO:0007669"/>
    <property type="project" value="InterPro"/>
</dbReference>
<reference evidence="8 9" key="1">
    <citation type="journal article" date="2017" name="Gigascience">
        <title>Draft genome of the honey bee ectoparasitic mite, Tropilaelaps mercedesae, is shaped by the parasitic life history.</title>
        <authorList>
            <person name="Dong X."/>
            <person name="Armstrong S.D."/>
            <person name="Xia D."/>
            <person name="Makepeace B.L."/>
            <person name="Darby A.C."/>
            <person name="Kadowaki T."/>
        </authorList>
    </citation>
    <scope>NUCLEOTIDE SEQUENCE [LARGE SCALE GENOMIC DNA]</scope>
    <source>
        <strain evidence="8">Wuxi-XJTLU</strain>
    </source>
</reference>
<evidence type="ECO:0000256" key="5">
    <source>
        <dbReference type="ARBA" id="ARBA00023242"/>
    </source>
</evidence>
<dbReference type="Proteomes" id="UP000192247">
    <property type="component" value="Unassembled WGS sequence"/>
</dbReference>
<evidence type="ECO:0000256" key="2">
    <source>
        <dbReference type="ARBA" id="ARBA00022723"/>
    </source>
</evidence>
<dbReference type="Gene3D" id="3.10.20.90">
    <property type="entry name" value="Phosphatidylinositol 3-kinase Catalytic Subunit, Chain A, domain 1"/>
    <property type="match status" value="1"/>
</dbReference>
<evidence type="ECO:0000256" key="6">
    <source>
        <dbReference type="SAM" id="MobiDB-lite"/>
    </source>
</evidence>
<keyword evidence="9" id="KW-1185">Reference proteome</keyword>
<dbReference type="PROSITE" id="PS51282">
    <property type="entry name" value="DWNN"/>
    <property type="match status" value="1"/>
</dbReference>
<dbReference type="InterPro" id="IPR014891">
    <property type="entry name" value="DWNN_domain"/>
</dbReference>
<organism evidence="8 9">
    <name type="scientific">Tropilaelaps mercedesae</name>
    <dbReference type="NCBI Taxonomy" id="418985"/>
    <lineage>
        <taxon>Eukaryota</taxon>
        <taxon>Metazoa</taxon>
        <taxon>Ecdysozoa</taxon>
        <taxon>Arthropoda</taxon>
        <taxon>Chelicerata</taxon>
        <taxon>Arachnida</taxon>
        <taxon>Acari</taxon>
        <taxon>Parasitiformes</taxon>
        <taxon>Mesostigmata</taxon>
        <taxon>Gamasina</taxon>
        <taxon>Dermanyssoidea</taxon>
        <taxon>Laelapidae</taxon>
        <taxon>Tropilaelaps</taxon>
    </lineage>
</organism>
<feature type="region of interest" description="Disordered" evidence="6">
    <location>
        <begin position="376"/>
        <end position="395"/>
    </location>
</feature>
<dbReference type="InterPro" id="IPR033489">
    <property type="entry name" value="RBBP6"/>
</dbReference>
<dbReference type="GO" id="GO:0006511">
    <property type="term" value="P:ubiquitin-dependent protein catabolic process"/>
    <property type="evidence" value="ECO:0007669"/>
    <property type="project" value="TreeGrafter"/>
</dbReference>
<feature type="domain" description="DWNN" evidence="7">
    <location>
        <begin position="151"/>
        <end position="224"/>
    </location>
</feature>
<gene>
    <name evidence="8" type="ORF">BIW11_05787</name>
</gene>
<dbReference type="InParanoid" id="A0A1V9Y0V9"/>
<accession>A0A1V9Y0V9</accession>
<dbReference type="STRING" id="418985.A0A1V9Y0V9"/>
<keyword evidence="4" id="KW-0862">Zinc</keyword>
<evidence type="ECO:0000313" key="8">
    <source>
        <dbReference type="EMBL" id="OQR79365.1"/>
    </source>
</evidence>
<evidence type="ECO:0000256" key="4">
    <source>
        <dbReference type="ARBA" id="ARBA00022833"/>
    </source>
</evidence>
<evidence type="ECO:0000259" key="7">
    <source>
        <dbReference type="PROSITE" id="PS51282"/>
    </source>
</evidence>
<keyword evidence="3" id="KW-0863">Zinc-finger</keyword>
<comment type="caution">
    <text evidence="8">The sequence shown here is derived from an EMBL/GenBank/DDBJ whole genome shotgun (WGS) entry which is preliminary data.</text>
</comment>
<evidence type="ECO:0000256" key="3">
    <source>
        <dbReference type="ARBA" id="ARBA00022771"/>
    </source>
</evidence>
<evidence type="ECO:0000256" key="1">
    <source>
        <dbReference type="ARBA" id="ARBA00004123"/>
    </source>
</evidence>
<comment type="subcellular location">
    <subcellularLocation>
        <location evidence="1">Nucleus</location>
    </subcellularLocation>
</comment>
<dbReference type="SMART" id="SM01180">
    <property type="entry name" value="DWNN"/>
    <property type="match status" value="1"/>
</dbReference>
<sequence length="414" mass="46216">FDAPLRDGGVCLRGRLADEPDAVGSFRPHAKPPAVRPERKKERAEACACTSWGTFVLRGIVHRPAPNRRVRSRSAVECDRRFGSSGSGRVVTLASTPEQRRPVGRHRGLISTVRVRRTFRRRRCERRVGVRAVSIRVRWPRQVVPISAMSVHYKFKSSKDFDTVTFDGLHISIGELKKNIIQQKKIGKNADYELQITNAQTKEVYDSDDTLVPKNTSVLVSRIPILGANKKNWRRETSDTDALLEAEVAATSVCIANAEGNLLGDNGWALQEGPHNEARLTPPPPPPSGCVWLTMGSPLRRTSLTCPLPHGRALITSLDECPNIYIYIYIYTIELRFAPILRRVTPCVGTRRGRCIFFACCCTAPAPTHRCDGRVQKQPTNTPERAYTNTDGSKRQSSRCHIVCPAVDDANRFS</sequence>
<keyword evidence="2" id="KW-0479">Metal-binding</keyword>
<dbReference type="GO" id="GO:0005634">
    <property type="term" value="C:nucleus"/>
    <property type="evidence" value="ECO:0007669"/>
    <property type="project" value="UniProtKB-SubCell"/>
</dbReference>
<keyword evidence="5" id="KW-0539">Nucleus</keyword>
<protein>
    <recommendedName>
        <fullName evidence="7">DWNN domain-containing protein</fullName>
    </recommendedName>
</protein>
<proteinExistence type="predicted"/>
<dbReference type="GO" id="GO:0008270">
    <property type="term" value="F:zinc ion binding"/>
    <property type="evidence" value="ECO:0007669"/>
    <property type="project" value="UniProtKB-KW"/>
</dbReference>
<dbReference type="AlphaFoldDB" id="A0A1V9Y0V9"/>
<dbReference type="GO" id="GO:0061630">
    <property type="term" value="F:ubiquitin protein ligase activity"/>
    <property type="evidence" value="ECO:0007669"/>
    <property type="project" value="InterPro"/>
</dbReference>
<feature type="non-terminal residue" evidence="8">
    <location>
        <position position="1"/>
    </location>
</feature>
<name>A0A1V9Y0V9_9ACAR</name>
<dbReference type="PANTHER" id="PTHR15439">
    <property type="entry name" value="RETINOBLASTOMA-BINDING PROTEIN 6"/>
    <property type="match status" value="1"/>
</dbReference>
<feature type="compositionally biased region" description="Polar residues" evidence="6">
    <location>
        <begin position="377"/>
        <end position="391"/>
    </location>
</feature>
<dbReference type="PANTHER" id="PTHR15439:SF0">
    <property type="entry name" value="CELL DIVISION CYCLE AND APOPTOSIS REGULATOR PROTEIN 1-RELATED"/>
    <property type="match status" value="1"/>
</dbReference>
<evidence type="ECO:0000313" key="9">
    <source>
        <dbReference type="Proteomes" id="UP000192247"/>
    </source>
</evidence>
<dbReference type="FunFam" id="3.10.20.90:FF:000070">
    <property type="entry name" value="E3 ubiquitin-protein ligase RBBP6 isoform X2"/>
    <property type="match status" value="1"/>
</dbReference>
<dbReference type="GO" id="GO:0016567">
    <property type="term" value="P:protein ubiquitination"/>
    <property type="evidence" value="ECO:0007669"/>
    <property type="project" value="InterPro"/>
</dbReference>
<dbReference type="Pfam" id="PF08783">
    <property type="entry name" value="DWNN"/>
    <property type="match status" value="1"/>
</dbReference>
<dbReference type="OrthoDB" id="106784at2759"/>